<reference evidence="2" key="1">
    <citation type="journal article" date="2017" name="Nat. Ecol. Evol.">
        <title>Genome expansion and lineage-specific genetic innovations in the forest pathogenic fungi Armillaria.</title>
        <authorList>
            <person name="Sipos G."/>
            <person name="Prasanna A.N."/>
            <person name="Walter M.C."/>
            <person name="O'Connor E."/>
            <person name="Balint B."/>
            <person name="Krizsan K."/>
            <person name="Kiss B."/>
            <person name="Hess J."/>
            <person name="Varga T."/>
            <person name="Slot J."/>
            <person name="Riley R."/>
            <person name="Boka B."/>
            <person name="Rigling D."/>
            <person name="Barry K."/>
            <person name="Lee J."/>
            <person name="Mihaltcheva S."/>
            <person name="LaButti K."/>
            <person name="Lipzen A."/>
            <person name="Waldron R."/>
            <person name="Moloney N.M."/>
            <person name="Sperisen C."/>
            <person name="Kredics L."/>
            <person name="Vagvoelgyi C."/>
            <person name="Patrignani A."/>
            <person name="Fitzpatrick D."/>
            <person name="Nagy I."/>
            <person name="Doyle S."/>
            <person name="Anderson J.B."/>
            <person name="Grigoriev I.V."/>
            <person name="Gueldener U."/>
            <person name="Muensterkoetter M."/>
            <person name="Nagy L.G."/>
        </authorList>
    </citation>
    <scope>NUCLEOTIDE SEQUENCE [LARGE SCALE GENOMIC DNA]</scope>
    <source>
        <strain evidence="2">28-4</strain>
    </source>
</reference>
<gene>
    <name evidence="1" type="ORF">ARMSODRAFT_452911</name>
</gene>
<keyword evidence="2" id="KW-1185">Reference proteome</keyword>
<dbReference type="AlphaFoldDB" id="A0A2H3B571"/>
<dbReference type="Proteomes" id="UP000218334">
    <property type="component" value="Unassembled WGS sequence"/>
</dbReference>
<evidence type="ECO:0000313" key="1">
    <source>
        <dbReference type="EMBL" id="PBK64840.1"/>
    </source>
</evidence>
<name>A0A2H3B571_9AGAR</name>
<sequence>MPRLPFTNAAYHVPQRYQHITPVLSQGDVSHSECGTTTNEGLEQLVGGKSMVNARPAPLQMLHDLDTSINAVLKFPAGATRDRGNWGILTYATMLVFGGWDQCRRASTEDEEGLTVSLCQPFPEGSANFEFEPL</sequence>
<dbReference type="EMBL" id="KZ293449">
    <property type="protein sequence ID" value="PBK64840.1"/>
    <property type="molecule type" value="Genomic_DNA"/>
</dbReference>
<proteinExistence type="predicted"/>
<organism evidence="1 2">
    <name type="scientific">Armillaria solidipes</name>
    <dbReference type="NCBI Taxonomy" id="1076256"/>
    <lineage>
        <taxon>Eukaryota</taxon>
        <taxon>Fungi</taxon>
        <taxon>Dikarya</taxon>
        <taxon>Basidiomycota</taxon>
        <taxon>Agaricomycotina</taxon>
        <taxon>Agaricomycetes</taxon>
        <taxon>Agaricomycetidae</taxon>
        <taxon>Agaricales</taxon>
        <taxon>Marasmiineae</taxon>
        <taxon>Physalacriaceae</taxon>
        <taxon>Armillaria</taxon>
    </lineage>
</organism>
<evidence type="ECO:0000313" key="2">
    <source>
        <dbReference type="Proteomes" id="UP000218334"/>
    </source>
</evidence>
<accession>A0A2H3B571</accession>
<protein>
    <submittedName>
        <fullName evidence="1">Uncharacterized protein</fullName>
    </submittedName>
</protein>